<feature type="transmembrane region" description="Helical" evidence="8">
    <location>
        <begin position="102"/>
        <end position="121"/>
    </location>
</feature>
<dbReference type="NCBIfam" id="TIGR02914">
    <property type="entry name" value="EpsI_fam"/>
    <property type="match status" value="1"/>
</dbReference>
<comment type="subcellular location">
    <subcellularLocation>
        <location evidence="1">Cell membrane</location>
        <topology evidence="1">Multi-pass membrane protein</topology>
    </subcellularLocation>
</comment>
<feature type="domain" description="Methanolan biosynthesis EpsI" evidence="9">
    <location>
        <begin position="347"/>
        <end position="471"/>
    </location>
</feature>
<dbReference type="NCBIfam" id="TIGR02602">
    <property type="entry name" value="8TM_EpsH"/>
    <property type="match status" value="1"/>
</dbReference>
<feature type="transmembrane region" description="Helical" evidence="8">
    <location>
        <begin position="255"/>
        <end position="276"/>
    </location>
</feature>
<dbReference type="InterPro" id="IPR014263">
    <property type="entry name" value="Methanolan_biosynth_EpsI"/>
</dbReference>
<dbReference type="GO" id="GO:0006508">
    <property type="term" value="P:proteolysis"/>
    <property type="evidence" value="ECO:0007669"/>
    <property type="project" value="UniProtKB-KW"/>
</dbReference>
<name>K6YEB2_9ALTE</name>
<dbReference type="GO" id="GO:0008233">
    <property type="term" value="F:peptidase activity"/>
    <property type="evidence" value="ECO:0007669"/>
    <property type="project" value="UniProtKB-KW"/>
</dbReference>
<reference evidence="11" key="1">
    <citation type="journal article" date="2014" name="Environ. Microbiol.">
        <title>Comparative genomics of the marine bacterial genus Glaciecola reveals the high degree of genomic diversity and genomic characteristic for cold adaptation.</title>
        <authorList>
            <person name="Qin Q.L."/>
            <person name="Xie B.B."/>
            <person name="Yu Y."/>
            <person name="Shu Y.L."/>
            <person name="Rong J.C."/>
            <person name="Zhang Y.J."/>
            <person name="Zhao D.L."/>
            <person name="Chen X.L."/>
            <person name="Zhang X.Y."/>
            <person name="Chen B."/>
            <person name="Zhou B.C."/>
            <person name="Zhang Y.Z."/>
        </authorList>
    </citation>
    <scope>NUCLEOTIDE SEQUENCE [LARGE SCALE GENOMIC DNA]</scope>
    <source>
        <strain evidence="11">LMG 21857</strain>
    </source>
</reference>
<dbReference type="NCBIfam" id="TIGR04178">
    <property type="entry name" value="exo_archaeo"/>
    <property type="match status" value="1"/>
</dbReference>
<dbReference type="InterPro" id="IPR019127">
    <property type="entry name" value="Exosortase"/>
</dbReference>
<sequence length="498" mass="56244">MSDANVNYSPIRHSQSGVIALLLILVIWVLIFWQGLVTALDIWLISDTFNHCLFVLPASAYFIYQKREQLALSAIKPNYWVLILCIASSGLYAVGLSGGVQLFMHIATFTFLPFSVWFLLGNEQAKKILFPLFFILFCIPIGEELIPTLQEVTADLSVMMLQWVNVPIYRSGLYIEIPEGRFLVAEACSGISFFIASIVIGCLYAYMNMQSTVRRTAFVLISILFPIIANAIRVFGIILTGHLTNMEHAVGADHLIYGWVFFSFVIICLIALGELIREKSSELIPEASFSPVHVTSKSDYVKACGAITVLMIMVFGWYQVIQGQLSSGTSPHKLNKLLIPNSVVATNWQPEFVDYFDKKQTSFDYKAKQIDLYAVWYPKGHGELVSYANRMYLEDSWTLESSYSANSPDGETLEVSQIVNSRSVRLLGYWYMVDGKVSSNKNVAKLYEIYQIMLGQHTGSGLVMLSMESEYSTLEQDKRLFNEMLVEKFLLINQVFPD</sequence>
<protein>
    <submittedName>
        <fullName evidence="10">Eight transmembrane protein EpsH</fullName>
    </submittedName>
</protein>
<dbReference type="GO" id="GO:0005886">
    <property type="term" value="C:plasma membrane"/>
    <property type="evidence" value="ECO:0007669"/>
    <property type="project" value="UniProtKB-SubCell"/>
</dbReference>
<accession>K6YEB2</accession>
<dbReference type="InterPro" id="IPR017540">
    <property type="entry name" value="Exosortase-1"/>
</dbReference>
<feature type="transmembrane region" description="Helical" evidence="8">
    <location>
        <begin position="128"/>
        <end position="146"/>
    </location>
</feature>
<proteinExistence type="predicted"/>
<feature type="transmembrane region" description="Helical" evidence="8">
    <location>
        <begin position="182"/>
        <end position="206"/>
    </location>
</feature>
<dbReference type="AlphaFoldDB" id="K6YEB2"/>
<dbReference type="OrthoDB" id="9797363at2"/>
<evidence type="ECO:0000256" key="8">
    <source>
        <dbReference type="SAM" id="Phobius"/>
    </source>
</evidence>
<dbReference type="InterPro" id="IPR013426">
    <property type="entry name" value="EpsH-like"/>
</dbReference>
<keyword evidence="3" id="KW-0645">Protease</keyword>
<evidence type="ECO:0000256" key="5">
    <source>
        <dbReference type="ARBA" id="ARBA00022801"/>
    </source>
</evidence>
<keyword evidence="5" id="KW-0378">Hydrolase</keyword>
<evidence type="ECO:0000259" key="9">
    <source>
        <dbReference type="Pfam" id="PF11984"/>
    </source>
</evidence>
<dbReference type="InterPro" id="IPR026392">
    <property type="entry name" value="Exo/Archaeosortase_dom"/>
</dbReference>
<keyword evidence="4 8" id="KW-0812">Transmembrane</keyword>
<keyword evidence="7 8" id="KW-0472">Membrane</keyword>
<feature type="transmembrane region" description="Helical" evidence="8">
    <location>
        <begin position="18"/>
        <end position="36"/>
    </location>
</feature>
<keyword evidence="6 8" id="KW-1133">Transmembrane helix</keyword>
<dbReference type="NCBIfam" id="TIGR03109">
    <property type="entry name" value="exosort_XrtA"/>
    <property type="match status" value="1"/>
</dbReference>
<dbReference type="EMBL" id="BAER01000011">
    <property type="protein sequence ID" value="GAC31084.1"/>
    <property type="molecule type" value="Genomic_DNA"/>
</dbReference>
<comment type="caution">
    <text evidence="10">The sequence shown here is derived from an EMBL/GenBank/DDBJ whole genome shotgun (WGS) entry which is preliminary data.</text>
</comment>
<evidence type="ECO:0000256" key="6">
    <source>
        <dbReference type="ARBA" id="ARBA00022989"/>
    </source>
</evidence>
<organism evidence="10 11">
    <name type="scientific">Paraglaciecola polaris LMG 21857</name>
    <dbReference type="NCBI Taxonomy" id="1129793"/>
    <lineage>
        <taxon>Bacteria</taxon>
        <taxon>Pseudomonadati</taxon>
        <taxon>Pseudomonadota</taxon>
        <taxon>Gammaproteobacteria</taxon>
        <taxon>Alteromonadales</taxon>
        <taxon>Alteromonadaceae</taxon>
        <taxon>Paraglaciecola</taxon>
    </lineage>
</organism>
<gene>
    <name evidence="10" type="ORF">GPLA_0163</name>
</gene>
<evidence type="ECO:0000256" key="3">
    <source>
        <dbReference type="ARBA" id="ARBA00022670"/>
    </source>
</evidence>
<dbReference type="Proteomes" id="UP000006322">
    <property type="component" value="Unassembled WGS sequence"/>
</dbReference>
<dbReference type="Pfam" id="PF11984">
    <property type="entry name" value="DUF3485"/>
    <property type="match status" value="1"/>
</dbReference>
<evidence type="ECO:0000313" key="10">
    <source>
        <dbReference type="EMBL" id="GAC31084.1"/>
    </source>
</evidence>
<feature type="transmembrane region" description="Helical" evidence="8">
    <location>
        <begin position="42"/>
        <end position="64"/>
    </location>
</feature>
<feature type="transmembrane region" description="Helical" evidence="8">
    <location>
        <begin position="300"/>
        <end position="318"/>
    </location>
</feature>
<evidence type="ECO:0000313" key="11">
    <source>
        <dbReference type="Proteomes" id="UP000006322"/>
    </source>
</evidence>
<feature type="transmembrane region" description="Helical" evidence="8">
    <location>
        <begin position="218"/>
        <end position="243"/>
    </location>
</feature>
<dbReference type="Pfam" id="PF09721">
    <property type="entry name" value="Exosortase_EpsH"/>
    <property type="match status" value="1"/>
</dbReference>
<dbReference type="STRING" id="1129793.GPLA_0163"/>
<evidence type="ECO:0000256" key="2">
    <source>
        <dbReference type="ARBA" id="ARBA00022475"/>
    </source>
</evidence>
<evidence type="ECO:0000256" key="1">
    <source>
        <dbReference type="ARBA" id="ARBA00004651"/>
    </source>
</evidence>
<dbReference type="RefSeq" id="WP_007102892.1">
    <property type="nucleotide sequence ID" value="NZ_BAER01000011.1"/>
</dbReference>
<evidence type="ECO:0000256" key="4">
    <source>
        <dbReference type="ARBA" id="ARBA00022692"/>
    </source>
</evidence>
<evidence type="ECO:0000256" key="7">
    <source>
        <dbReference type="ARBA" id="ARBA00023136"/>
    </source>
</evidence>
<feature type="transmembrane region" description="Helical" evidence="8">
    <location>
        <begin position="79"/>
        <end position="96"/>
    </location>
</feature>
<keyword evidence="11" id="KW-1185">Reference proteome</keyword>
<keyword evidence="2" id="KW-1003">Cell membrane</keyword>